<dbReference type="InterPro" id="IPR050583">
    <property type="entry name" value="Mycobacterial_A85_antigen"/>
</dbReference>
<dbReference type="SUPFAM" id="SSF53474">
    <property type="entry name" value="alpha/beta-Hydrolases"/>
    <property type="match status" value="1"/>
</dbReference>
<protein>
    <submittedName>
        <fullName evidence="3">Alpha/beta hydrolase-fold protein</fullName>
    </submittedName>
</protein>
<keyword evidence="4" id="KW-1185">Reference proteome</keyword>
<comment type="caution">
    <text evidence="3">The sequence shown here is derived from an EMBL/GenBank/DDBJ whole genome shotgun (WGS) entry which is preliminary data.</text>
</comment>
<proteinExistence type="predicted"/>
<dbReference type="InterPro" id="IPR029058">
    <property type="entry name" value="AB_hydrolase_fold"/>
</dbReference>
<evidence type="ECO:0000313" key="3">
    <source>
        <dbReference type="EMBL" id="MCS0637103.1"/>
    </source>
</evidence>
<dbReference type="RefSeq" id="WP_258788361.1">
    <property type="nucleotide sequence ID" value="NZ_JANUGQ010000012.1"/>
</dbReference>
<gene>
    <name evidence="3" type="ORF">NX801_15830</name>
</gene>
<dbReference type="Pfam" id="PF00756">
    <property type="entry name" value="Esterase"/>
    <property type="match status" value="1"/>
</dbReference>
<dbReference type="EMBL" id="JANUGQ010000012">
    <property type="protein sequence ID" value="MCS0637103.1"/>
    <property type="molecule type" value="Genomic_DNA"/>
</dbReference>
<name>A0ABT2CI66_9ACTN</name>
<keyword evidence="2" id="KW-0472">Membrane</keyword>
<feature type="transmembrane region" description="Helical" evidence="2">
    <location>
        <begin position="6"/>
        <end position="27"/>
    </location>
</feature>
<evidence type="ECO:0000256" key="2">
    <source>
        <dbReference type="SAM" id="Phobius"/>
    </source>
</evidence>
<dbReference type="PANTHER" id="PTHR48098:SF1">
    <property type="entry name" value="DIACYLGLYCEROL ACYLTRANSFERASE_MYCOLYLTRANSFERASE AG85A"/>
    <property type="match status" value="1"/>
</dbReference>
<keyword evidence="2" id="KW-1133">Transmembrane helix</keyword>
<dbReference type="PANTHER" id="PTHR48098">
    <property type="entry name" value="ENTEROCHELIN ESTERASE-RELATED"/>
    <property type="match status" value="1"/>
</dbReference>
<evidence type="ECO:0000313" key="4">
    <source>
        <dbReference type="Proteomes" id="UP001431313"/>
    </source>
</evidence>
<organism evidence="3 4">
    <name type="scientific">Streptomyces pyxinae</name>
    <dbReference type="NCBI Taxonomy" id="2970734"/>
    <lineage>
        <taxon>Bacteria</taxon>
        <taxon>Bacillati</taxon>
        <taxon>Actinomycetota</taxon>
        <taxon>Actinomycetes</taxon>
        <taxon>Kitasatosporales</taxon>
        <taxon>Streptomycetaceae</taxon>
        <taxon>Streptomyces</taxon>
    </lineage>
</organism>
<dbReference type="Proteomes" id="UP001431313">
    <property type="component" value="Unassembled WGS sequence"/>
</dbReference>
<feature type="compositionally biased region" description="Gly residues" evidence="1">
    <location>
        <begin position="382"/>
        <end position="407"/>
    </location>
</feature>
<feature type="transmembrane region" description="Helical" evidence="2">
    <location>
        <begin position="39"/>
        <end position="60"/>
    </location>
</feature>
<sequence>MSLTGTPFLVTAIVLAVIAVLLPLALWSRLPGPAVVRNTGRLGMVLFAQLTAVVAVFVPVNNANNLYESWDDLLGTGDHVTAAADLGPDGTGGKRVADLPKVRQSFEPADDPVVGDGVRRTTLKGRISGVEAEVYVWLPPQYDDPAYRDKKFPVVEVLNGFPGSPKAWFGSMRSNQQLEPLMRNGKVAPFILVAPRTTLLGDTDTGCANIPGKVNADSWLSVDVRKMVVDNFRVTDRADDWAVAGYSAGAHCAMKLAVAHPDRYRYAIALSGYTDPAAERASLTGKDPKLRHSENPLNMFKLAKTPPRISMLFTGDGFDGYNQGIGFQEAAEPPTRIDVHRVVGGHRMDTWREQVPSVFRWLTKRYAADAAAEGRDPLPGPVTGGGTERVPGVPGGRDGGPGAGTGRPPGHAPGHAPGAGRTDGRPGVAPAVRLTGA</sequence>
<accession>A0ABT2CI66</accession>
<reference evidence="3" key="1">
    <citation type="submission" date="2022-08" db="EMBL/GenBank/DDBJ databases">
        <authorList>
            <person name="Somphong A."/>
            <person name="Phongsopitanun W."/>
        </authorList>
    </citation>
    <scope>NUCLEOTIDE SEQUENCE</scope>
    <source>
        <strain evidence="3">LP05-1</strain>
    </source>
</reference>
<dbReference type="Gene3D" id="3.40.50.1820">
    <property type="entry name" value="alpha/beta hydrolase"/>
    <property type="match status" value="1"/>
</dbReference>
<keyword evidence="3" id="KW-0378">Hydrolase</keyword>
<feature type="region of interest" description="Disordered" evidence="1">
    <location>
        <begin position="372"/>
        <end position="437"/>
    </location>
</feature>
<evidence type="ECO:0000256" key="1">
    <source>
        <dbReference type="SAM" id="MobiDB-lite"/>
    </source>
</evidence>
<dbReference type="InterPro" id="IPR000801">
    <property type="entry name" value="Esterase-like"/>
</dbReference>
<keyword evidence="2" id="KW-0812">Transmembrane</keyword>
<feature type="compositionally biased region" description="Low complexity" evidence="1">
    <location>
        <begin position="408"/>
        <end position="420"/>
    </location>
</feature>
<dbReference type="GO" id="GO:0016787">
    <property type="term" value="F:hydrolase activity"/>
    <property type="evidence" value="ECO:0007669"/>
    <property type="project" value="UniProtKB-KW"/>
</dbReference>